<sequence>LLLYQLCSVLTMAEQESLFESRNVVQDEEFDNFMLKVQEVRKLMDGLTSNDKSVAGEALKLVDNYLGTTEKTFNEDSLKVKTNKTVINQKAFDNMKKEGQQETQSPEDFMKSCEADAKRRAEERRLQKEASNTLKKRAIAAFNDGEYVKALSFYNKAIDEFRCSTHLYNSRALTCLKLKLYKKTIEDCDLVLRCFDEKSFKALLYKAKAHKALGEEEEADKCVQQAIKNHPKSKDVICEYINENPTDDK</sequence>
<evidence type="ECO:0000256" key="1">
    <source>
        <dbReference type="SAM" id="MobiDB-lite"/>
    </source>
</evidence>
<dbReference type="GO" id="GO:0007288">
    <property type="term" value="P:sperm axoneme assembly"/>
    <property type="evidence" value="ECO:0007669"/>
    <property type="project" value="TreeGrafter"/>
</dbReference>
<dbReference type="InterPro" id="IPR019734">
    <property type="entry name" value="TPR_rpt"/>
</dbReference>
<name>A0A1B6EWV8_9HEMI</name>
<gene>
    <name evidence="2" type="ORF">g.11276</name>
</gene>
<dbReference type="SMART" id="SM00028">
    <property type="entry name" value="TPR"/>
    <property type="match status" value="3"/>
</dbReference>
<organism evidence="2">
    <name type="scientific">Cuerna arida</name>
    <dbReference type="NCBI Taxonomy" id="1464854"/>
    <lineage>
        <taxon>Eukaryota</taxon>
        <taxon>Metazoa</taxon>
        <taxon>Ecdysozoa</taxon>
        <taxon>Arthropoda</taxon>
        <taxon>Hexapoda</taxon>
        <taxon>Insecta</taxon>
        <taxon>Pterygota</taxon>
        <taxon>Neoptera</taxon>
        <taxon>Paraneoptera</taxon>
        <taxon>Hemiptera</taxon>
        <taxon>Auchenorrhyncha</taxon>
        <taxon>Membracoidea</taxon>
        <taxon>Cicadellidae</taxon>
        <taxon>Cicadellinae</taxon>
        <taxon>Proconiini</taxon>
        <taxon>Cuerna</taxon>
    </lineage>
</organism>
<dbReference type="InterPro" id="IPR011990">
    <property type="entry name" value="TPR-like_helical_dom_sf"/>
</dbReference>
<dbReference type="GO" id="GO:0005737">
    <property type="term" value="C:cytoplasm"/>
    <property type="evidence" value="ECO:0007669"/>
    <property type="project" value="TreeGrafter"/>
</dbReference>
<dbReference type="GO" id="GO:0005813">
    <property type="term" value="C:centrosome"/>
    <property type="evidence" value="ECO:0007669"/>
    <property type="project" value="TreeGrafter"/>
</dbReference>
<dbReference type="EMBL" id="GECZ01027419">
    <property type="protein sequence ID" value="JAS42350.1"/>
    <property type="molecule type" value="Transcribed_RNA"/>
</dbReference>
<proteinExistence type="predicted"/>
<dbReference type="InterPro" id="IPR043195">
    <property type="entry name" value="TTC12"/>
</dbReference>
<dbReference type="Pfam" id="PF13174">
    <property type="entry name" value="TPR_6"/>
    <property type="match status" value="1"/>
</dbReference>
<dbReference type="GO" id="GO:0070286">
    <property type="term" value="P:axonemal dynein complex assembly"/>
    <property type="evidence" value="ECO:0007669"/>
    <property type="project" value="TreeGrafter"/>
</dbReference>
<accession>A0A1B6EWV8</accession>
<dbReference type="SUPFAM" id="SSF48452">
    <property type="entry name" value="TPR-like"/>
    <property type="match status" value="1"/>
</dbReference>
<feature type="non-terminal residue" evidence="2">
    <location>
        <position position="1"/>
    </location>
</feature>
<dbReference type="AlphaFoldDB" id="A0A1B6EWV8"/>
<dbReference type="Gene3D" id="1.25.40.10">
    <property type="entry name" value="Tetratricopeptide repeat domain"/>
    <property type="match status" value="1"/>
</dbReference>
<dbReference type="PANTHER" id="PTHR46540:SF1">
    <property type="entry name" value="TETRATRICOPEPTIDE REPEAT PROTEIN 12"/>
    <property type="match status" value="1"/>
</dbReference>
<evidence type="ECO:0000313" key="2">
    <source>
        <dbReference type="EMBL" id="JAS42350.1"/>
    </source>
</evidence>
<dbReference type="PANTHER" id="PTHR46540">
    <property type="entry name" value="TETRATRICOPEPTIDE REPEAT PROTEIN 12"/>
    <property type="match status" value="1"/>
</dbReference>
<reference evidence="2" key="1">
    <citation type="submission" date="2015-11" db="EMBL/GenBank/DDBJ databases">
        <title>De novo transcriptome assembly of four potential Pierce s Disease insect vectors from Arizona vineyards.</title>
        <authorList>
            <person name="Tassone E.E."/>
        </authorList>
    </citation>
    <scope>NUCLEOTIDE SEQUENCE</scope>
</reference>
<feature type="region of interest" description="Disordered" evidence="1">
    <location>
        <begin position="92"/>
        <end position="111"/>
    </location>
</feature>
<protein>
    <submittedName>
        <fullName evidence="2">Uncharacterized protein</fullName>
    </submittedName>
</protein>